<keyword evidence="4" id="KW-0808">Transferase</keyword>
<feature type="transmembrane region" description="Helical" evidence="10">
    <location>
        <begin position="136"/>
        <end position="157"/>
    </location>
</feature>
<keyword evidence="5" id="KW-0547">Nucleotide-binding</keyword>
<dbReference type="Pfam" id="PF02518">
    <property type="entry name" value="HATPase_c"/>
    <property type="match status" value="1"/>
</dbReference>
<evidence type="ECO:0000256" key="9">
    <source>
        <dbReference type="SAM" id="Coils"/>
    </source>
</evidence>
<dbReference type="CDD" id="cd16917">
    <property type="entry name" value="HATPase_UhpB-NarQ-NarX-like"/>
    <property type="match status" value="1"/>
</dbReference>
<evidence type="ECO:0000256" key="1">
    <source>
        <dbReference type="ARBA" id="ARBA00000085"/>
    </source>
</evidence>
<protein>
    <recommendedName>
        <fullName evidence="2">histidine kinase</fullName>
        <ecNumber evidence="2">2.7.13.3</ecNumber>
    </recommendedName>
</protein>
<dbReference type="GO" id="GO:0046983">
    <property type="term" value="F:protein dimerization activity"/>
    <property type="evidence" value="ECO:0007669"/>
    <property type="project" value="InterPro"/>
</dbReference>
<dbReference type="EC" id="2.7.13.3" evidence="2"/>
<dbReference type="Gene3D" id="3.30.565.10">
    <property type="entry name" value="Histidine kinase-like ATPase, C-terminal domain"/>
    <property type="match status" value="1"/>
</dbReference>
<evidence type="ECO:0000256" key="4">
    <source>
        <dbReference type="ARBA" id="ARBA00022679"/>
    </source>
</evidence>
<dbReference type="GO" id="GO:0000155">
    <property type="term" value="F:phosphorelay sensor kinase activity"/>
    <property type="evidence" value="ECO:0007669"/>
    <property type="project" value="InterPro"/>
</dbReference>
<dbReference type="InterPro" id="IPR011712">
    <property type="entry name" value="Sig_transdc_His_kin_sub3_dim/P"/>
</dbReference>
<evidence type="ECO:0000313" key="14">
    <source>
        <dbReference type="Proteomes" id="UP000464754"/>
    </source>
</evidence>
<evidence type="ECO:0000256" key="7">
    <source>
        <dbReference type="ARBA" id="ARBA00022840"/>
    </source>
</evidence>
<feature type="transmembrane region" description="Helical" evidence="10">
    <location>
        <begin position="60"/>
        <end position="80"/>
    </location>
</feature>
<comment type="catalytic activity">
    <reaction evidence="1">
        <text>ATP + protein L-histidine = ADP + protein N-phospho-L-histidine.</text>
        <dbReference type="EC" id="2.7.13.3"/>
    </reaction>
</comment>
<evidence type="ECO:0000256" key="10">
    <source>
        <dbReference type="SAM" id="Phobius"/>
    </source>
</evidence>
<sequence>MFSKITNTDKLHFTFLFMSFINFIIIIFIGSVMAITIQTVCDMDSAYIFLSRISHLPKNPYSVLLISILAFLFLLVMMWIRRKQEITSVRLGVWFAAEIILCMIIMEELSFSTNAILLFVMADILLYLTSNVNRMIYMLCMIVLYLICNYEVMSRYVSMLSFMEYISVYDASMRAALSSALTTLSSLNIIVFILHMIFVVQDKLKENKHFIEMNNELKNLNEQLKEYADIREKMGETRERNRLAREIHDTLGHTLTGLSVGLDACVVTSDIDLEATKKQLRLLSETARRGLKDVRRSVDKLRPDALEHYTLKEALDKMIQEFHEVTDVSIHFVCHLPKLVFDNDEEEVIYRIIQEGMTNAVRHGKAKEIYISIAKERNILILIIEDDGIGCENIKPDFGLHHMQERVSLLQGNIRFYGSNGFVIIAEIPIREGVL</sequence>
<evidence type="ECO:0000259" key="11">
    <source>
        <dbReference type="Pfam" id="PF02518"/>
    </source>
</evidence>
<name>A0A6N4TI48_9FIRM</name>
<evidence type="ECO:0000256" key="3">
    <source>
        <dbReference type="ARBA" id="ARBA00022553"/>
    </source>
</evidence>
<evidence type="ECO:0000256" key="8">
    <source>
        <dbReference type="ARBA" id="ARBA00023012"/>
    </source>
</evidence>
<accession>A0A6N4TI48</accession>
<proteinExistence type="predicted"/>
<dbReference type="AlphaFoldDB" id="A0A6N4TI48"/>
<keyword evidence="8" id="KW-0902">Two-component regulatory system</keyword>
<evidence type="ECO:0000313" key="13">
    <source>
        <dbReference type="EMBL" id="BBK22896.1"/>
    </source>
</evidence>
<dbReference type="PANTHER" id="PTHR24421">
    <property type="entry name" value="NITRATE/NITRITE SENSOR PROTEIN NARX-RELATED"/>
    <property type="match status" value="1"/>
</dbReference>
<organism evidence="13 14">
    <name type="scientific">Amedibacterium intestinale</name>
    <dbReference type="NCBI Taxonomy" id="2583452"/>
    <lineage>
        <taxon>Bacteria</taxon>
        <taxon>Bacillati</taxon>
        <taxon>Bacillota</taxon>
        <taxon>Erysipelotrichia</taxon>
        <taxon>Erysipelotrichales</taxon>
        <taxon>Erysipelotrichaceae</taxon>
        <taxon>Amedibacterium</taxon>
    </lineage>
</organism>
<feature type="transmembrane region" description="Helical" evidence="10">
    <location>
        <begin position="112"/>
        <end position="129"/>
    </location>
</feature>
<dbReference type="SUPFAM" id="SSF55874">
    <property type="entry name" value="ATPase domain of HSP90 chaperone/DNA topoisomerase II/histidine kinase"/>
    <property type="match status" value="1"/>
</dbReference>
<dbReference type="Pfam" id="PF07730">
    <property type="entry name" value="HisKA_3"/>
    <property type="match status" value="1"/>
</dbReference>
<feature type="coiled-coil region" evidence="9">
    <location>
        <begin position="203"/>
        <end position="240"/>
    </location>
</feature>
<dbReference type="RefSeq" id="WP_240145503.1">
    <property type="nucleotide sequence ID" value="NZ_AP019695.1"/>
</dbReference>
<feature type="domain" description="Histidine kinase/HSP90-like ATPase" evidence="11">
    <location>
        <begin position="346"/>
        <end position="405"/>
    </location>
</feature>
<keyword evidence="14" id="KW-1185">Reference proteome</keyword>
<feature type="transmembrane region" description="Helical" evidence="10">
    <location>
        <begin position="87"/>
        <end position="106"/>
    </location>
</feature>
<evidence type="ECO:0000256" key="5">
    <source>
        <dbReference type="ARBA" id="ARBA00022741"/>
    </source>
</evidence>
<dbReference type="KEGG" id="aarg:Aargi30884_17990"/>
<dbReference type="EMBL" id="AP019695">
    <property type="protein sequence ID" value="BBK22896.1"/>
    <property type="molecule type" value="Genomic_DNA"/>
</dbReference>
<keyword evidence="10" id="KW-0812">Transmembrane</keyword>
<keyword evidence="3" id="KW-0597">Phosphoprotein</keyword>
<keyword evidence="9" id="KW-0175">Coiled coil</keyword>
<keyword evidence="6 13" id="KW-0418">Kinase</keyword>
<dbReference type="InterPro" id="IPR003594">
    <property type="entry name" value="HATPase_dom"/>
</dbReference>
<dbReference type="InterPro" id="IPR036890">
    <property type="entry name" value="HATPase_C_sf"/>
</dbReference>
<keyword evidence="10" id="KW-1133">Transmembrane helix</keyword>
<dbReference type="InterPro" id="IPR050482">
    <property type="entry name" value="Sensor_HK_TwoCompSys"/>
</dbReference>
<dbReference type="GO" id="GO:0016020">
    <property type="term" value="C:membrane"/>
    <property type="evidence" value="ECO:0007669"/>
    <property type="project" value="InterPro"/>
</dbReference>
<evidence type="ECO:0000256" key="6">
    <source>
        <dbReference type="ARBA" id="ARBA00022777"/>
    </source>
</evidence>
<gene>
    <name evidence="13" type="ORF">Aargi30884_17990</name>
</gene>
<dbReference type="Proteomes" id="UP000464754">
    <property type="component" value="Chromosome"/>
</dbReference>
<evidence type="ECO:0000256" key="2">
    <source>
        <dbReference type="ARBA" id="ARBA00012438"/>
    </source>
</evidence>
<feature type="domain" description="Signal transduction histidine kinase subgroup 3 dimerisation and phosphoacceptor" evidence="12">
    <location>
        <begin position="239"/>
        <end position="306"/>
    </location>
</feature>
<dbReference type="PANTHER" id="PTHR24421:SF10">
    <property type="entry name" value="NITRATE_NITRITE SENSOR PROTEIN NARQ"/>
    <property type="match status" value="1"/>
</dbReference>
<keyword evidence="10" id="KW-0472">Membrane</keyword>
<reference evidence="14" key="1">
    <citation type="submission" date="2019-05" db="EMBL/GenBank/DDBJ databases">
        <title>Complete genome sequencing of Absiella argi strain JCM 30884.</title>
        <authorList>
            <person name="Sakamoto M."/>
            <person name="Murakami T."/>
            <person name="Mori H."/>
        </authorList>
    </citation>
    <scope>NUCLEOTIDE SEQUENCE [LARGE SCALE GENOMIC DNA]</scope>
    <source>
        <strain evidence="14">JCM 30884</strain>
    </source>
</reference>
<dbReference type="GO" id="GO:0005524">
    <property type="term" value="F:ATP binding"/>
    <property type="evidence" value="ECO:0007669"/>
    <property type="project" value="UniProtKB-KW"/>
</dbReference>
<keyword evidence="7" id="KW-0067">ATP-binding</keyword>
<dbReference type="Gene3D" id="1.20.5.1930">
    <property type="match status" value="1"/>
</dbReference>
<evidence type="ECO:0000259" key="12">
    <source>
        <dbReference type="Pfam" id="PF07730"/>
    </source>
</evidence>
<feature type="transmembrane region" description="Helical" evidence="10">
    <location>
        <begin position="12"/>
        <end position="40"/>
    </location>
</feature>
<feature type="transmembrane region" description="Helical" evidence="10">
    <location>
        <begin position="177"/>
        <end position="200"/>
    </location>
</feature>